<dbReference type="Pfam" id="PF05724">
    <property type="entry name" value="TPMT"/>
    <property type="match status" value="1"/>
</dbReference>
<feature type="non-terminal residue" evidence="5">
    <location>
        <position position="1"/>
    </location>
</feature>
<keyword evidence="1" id="KW-0597">Phosphoprotein</keyword>
<keyword evidence="2" id="KW-0489">Methyltransferase</keyword>
<dbReference type="STRING" id="5539.A0A3E2H8Y5"/>
<evidence type="ECO:0000256" key="3">
    <source>
        <dbReference type="ARBA" id="ARBA00022679"/>
    </source>
</evidence>
<accession>A0A3E2H8Y5</accession>
<name>A0A3E2H8Y5_SCYLI</name>
<dbReference type="SUPFAM" id="SSF53335">
    <property type="entry name" value="S-adenosyl-L-methionine-dependent methyltransferases"/>
    <property type="match status" value="1"/>
</dbReference>
<keyword evidence="3" id="KW-0808">Transferase</keyword>
<dbReference type="Proteomes" id="UP000258309">
    <property type="component" value="Unassembled WGS sequence"/>
</dbReference>
<feature type="non-terminal residue" evidence="5">
    <location>
        <position position="282"/>
    </location>
</feature>
<dbReference type="Gene3D" id="3.40.50.150">
    <property type="entry name" value="Vaccinia Virus protein VP39"/>
    <property type="match status" value="1"/>
</dbReference>
<organism evidence="5 6">
    <name type="scientific">Scytalidium lignicola</name>
    <name type="common">Hyphomycete</name>
    <dbReference type="NCBI Taxonomy" id="5539"/>
    <lineage>
        <taxon>Eukaryota</taxon>
        <taxon>Fungi</taxon>
        <taxon>Dikarya</taxon>
        <taxon>Ascomycota</taxon>
        <taxon>Pezizomycotina</taxon>
        <taxon>Leotiomycetes</taxon>
        <taxon>Leotiomycetes incertae sedis</taxon>
        <taxon>Scytalidium</taxon>
    </lineage>
</organism>
<dbReference type="InterPro" id="IPR008854">
    <property type="entry name" value="TPMT"/>
</dbReference>
<gene>
    <name evidence="5" type="ORF">B7463_g6447</name>
</gene>
<dbReference type="PANTHER" id="PTHR32183">
    <property type="match status" value="1"/>
</dbReference>
<sequence length="282" mass="31284">MSDSVVDARAKLLAQFGSVDPADHGPKWNELWEQGFLPWDKGIPSPALVDLLAEQSHLLDGPRGIESSSHTLRKALVPGCGKGYDILLLASWGYDAYGLDYSEKAIDEAKKVEKEFAGKGVYETKPGVQPGKITWLIGDFFKDDFLRPVAGEHKFDLIYDYTFLSALPPSLRPAWSKRFVDLLTPQGRIVCLEFPTYKAPSTGGPPWALPPKVYAGHLQHPGEELPYDDEKGLLEDHLGPPTPSGLKQIAHFQPKRTHQIGYDSEGRVTDWLSIWTHPNAST</sequence>
<dbReference type="AlphaFoldDB" id="A0A3E2H8Y5"/>
<comment type="caution">
    <text evidence="5">The sequence shown here is derived from an EMBL/GenBank/DDBJ whole genome shotgun (WGS) entry which is preliminary data.</text>
</comment>
<keyword evidence="6" id="KW-1185">Reference proteome</keyword>
<evidence type="ECO:0000256" key="2">
    <source>
        <dbReference type="ARBA" id="ARBA00022603"/>
    </source>
</evidence>
<dbReference type="InterPro" id="IPR029063">
    <property type="entry name" value="SAM-dependent_MTases_sf"/>
</dbReference>
<evidence type="ECO:0000313" key="5">
    <source>
        <dbReference type="EMBL" id="RFU29896.1"/>
    </source>
</evidence>
<dbReference type="GO" id="GO:0032259">
    <property type="term" value="P:methylation"/>
    <property type="evidence" value="ECO:0007669"/>
    <property type="project" value="UniProtKB-KW"/>
</dbReference>
<evidence type="ECO:0000256" key="4">
    <source>
        <dbReference type="ARBA" id="ARBA00022691"/>
    </source>
</evidence>
<keyword evidence="4" id="KW-0949">S-adenosyl-L-methionine</keyword>
<reference evidence="5 6" key="1">
    <citation type="submission" date="2018-05" db="EMBL/GenBank/DDBJ databases">
        <title>Draft genome sequence of Scytalidium lignicola DSM 105466, a ubiquitous saprotrophic fungus.</title>
        <authorList>
            <person name="Buettner E."/>
            <person name="Gebauer A.M."/>
            <person name="Hofrichter M."/>
            <person name="Liers C."/>
            <person name="Kellner H."/>
        </authorList>
    </citation>
    <scope>NUCLEOTIDE SEQUENCE [LARGE SCALE GENOMIC DNA]</scope>
    <source>
        <strain evidence="5 6">DSM 105466</strain>
    </source>
</reference>
<protein>
    <recommendedName>
        <fullName evidence="7">Thiol methyltransferase</fullName>
    </recommendedName>
</protein>
<dbReference type="PROSITE" id="PS51585">
    <property type="entry name" value="SAM_MT_TPMT"/>
    <property type="match status" value="1"/>
</dbReference>
<evidence type="ECO:0008006" key="7">
    <source>
        <dbReference type="Google" id="ProtNLM"/>
    </source>
</evidence>
<proteinExistence type="predicted"/>
<evidence type="ECO:0000256" key="1">
    <source>
        <dbReference type="ARBA" id="ARBA00022553"/>
    </source>
</evidence>
<dbReference type="OrthoDB" id="276151at2759"/>
<dbReference type="CDD" id="cd02440">
    <property type="entry name" value="AdoMet_MTases"/>
    <property type="match status" value="1"/>
</dbReference>
<dbReference type="OMA" id="RDFISVW"/>
<dbReference type="GO" id="GO:0008757">
    <property type="term" value="F:S-adenosylmethionine-dependent methyltransferase activity"/>
    <property type="evidence" value="ECO:0007669"/>
    <property type="project" value="InterPro"/>
</dbReference>
<evidence type="ECO:0000313" key="6">
    <source>
        <dbReference type="Proteomes" id="UP000258309"/>
    </source>
</evidence>
<dbReference type="EMBL" id="NCSJ02000114">
    <property type="protein sequence ID" value="RFU29896.1"/>
    <property type="molecule type" value="Genomic_DNA"/>
</dbReference>
<dbReference type="PANTHER" id="PTHR32183:SF6">
    <property type="entry name" value="CYSTEINE SULFINATE DESULFINASE_CYSTEINE DESULFURASE AND RELATED ENZYMES"/>
    <property type="match status" value="1"/>
</dbReference>